<dbReference type="GO" id="GO:0009073">
    <property type="term" value="P:aromatic amino acid family biosynthetic process"/>
    <property type="evidence" value="ECO:0007669"/>
    <property type="project" value="UniProtKB-KW"/>
</dbReference>
<keyword evidence="5 7" id="KW-0067">ATP-binding</keyword>
<dbReference type="EMBL" id="CP003263">
    <property type="protein sequence ID" value="AGC66889.1"/>
    <property type="molecule type" value="Genomic_DNA"/>
</dbReference>
<evidence type="ECO:0000256" key="5">
    <source>
        <dbReference type="ARBA" id="ARBA00022840"/>
    </source>
</evidence>
<feature type="binding site" evidence="7">
    <location>
        <position position="14"/>
    </location>
    <ligand>
        <name>Mg(2+)</name>
        <dbReference type="ChEBI" id="CHEBI:18420"/>
    </ligand>
</feature>
<evidence type="ECO:0000256" key="2">
    <source>
        <dbReference type="ARBA" id="ARBA00022679"/>
    </source>
</evidence>
<feature type="binding site" evidence="7">
    <location>
        <position position="156"/>
    </location>
    <ligand>
        <name>ATP</name>
        <dbReference type="ChEBI" id="CHEBI:30616"/>
    </ligand>
</feature>
<feature type="binding site" evidence="7">
    <location>
        <position position="32"/>
    </location>
    <ligand>
        <name>substrate</name>
    </ligand>
</feature>
<evidence type="ECO:0000256" key="7">
    <source>
        <dbReference type="HAMAP-Rule" id="MF_00109"/>
    </source>
</evidence>
<dbReference type="InterPro" id="IPR027417">
    <property type="entry name" value="P-loop_NTPase"/>
</dbReference>
<keyword evidence="2 7" id="KW-0808">Transferase</keyword>
<keyword evidence="1 7" id="KW-0028">Amino-acid biosynthesis</keyword>
<keyword evidence="7" id="KW-0460">Magnesium</keyword>
<dbReference type="Gene3D" id="3.40.50.300">
    <property type="entry name" value="P-loop containing nucleotide triphosphate hydrolases"/>
    <property type="match status" value="1"/>
</dbReference>
<feature type="binding site" evidence="7">
    <location>
        <position position="56"/>
    </location>
    <ligand>
        <name>substrate</name>
    </ligand>
</feature>
<comment type="subcellular location">
    <subcellularLocation>
        <location evidence="7">Cytoplasm</location>
    </subcellularLocation>
</comment>
<evidence type="ECO:0000313" key="8">
    <source>
        <dbReference type="EMBL" id="AGC66889.1"/>
    </source>
</evidence>
<dbReference type="GO" id="GO:0004765">
    <property type="term" value="F:shikimate kinase activity"/>
    <property type="evidence" value="ECO:0007669"/>
    <property type="project" value="UniProtKB-UniRule"/>
</dbReference>
<dbReference type="CDD" id="cd00464">
    <property type="entry name" value="SK"/>
    <property type="match status" value="1"/>
</dbReference>
<dbReference type="PRINTS" id="PR01100">
    <property type="entry name" value="SHIKIMTKNASE"/>
</dbReference>
<keyword evidence="6 7" id="KW-0057">Aromatic amino acid biosynthesis</keyword>
<dbReference type="SUPFAM" id="SSF52540">
    <property type="entry name" value="P-loop containing nucleoside triphosphate hydrolases"/>
    <property type="match status" value="1"/>
</dbReference>
<dbReference type="Proteomes" id="UP000011174">
    <property type="component" value="Chromosome"/>
</dbReference>
<comment type="pathway">
    <text evidence="7">Metabolic intermediate biosynthesis; chorismate biosynthesis; chorismate from D-erythrose 4-phosphate and phosphoenolpyruvate: step 5/7.</text>
</comment>
<gene>
    <name evidence="7 8" type="primary">aroK</name>
    <name evidence="8" type="ORF">ASNER_125</name>
</gene>
<name>L7VJL8_9FLAO</name>
<dbReference type="UniPathway" id="UPA00053">
    <property type="reaction ID" value="UER00088"/>
</dbReference>
<evidence type="ECO:0000256" key="4">
    <source>
        <dbReference type="ARBA" id="ARBA00022777"/>
    </source>
</evidence>
<dbReference type="GO" id="GO:0000287">
    <property type="term" value="F:magnesium ion binding"/>
    <property type="evidence" value="ECO:0007669"/>
    <property type="project" value="UniProtKB-UniRule"/>
</dbReference>
<dbReference type="AlphaFoldDB" id="L7VJL8"/>
<dbReference type="Pfam" id="PF01202">
    <property type="entry name" value="SKI"/>
    <property type="match status" value="1"/>
</dbReference>
<feature type="binding site" evidence="7">
    <location>
        <position position="118"/>
    </location>
    <ligand>
        <name>ATP</name>
        <dbReference type="ChEBI" id="CHEBI:30616"/>
    </ligand>
</feature>
<proteinExistence type="inferred from homology"/>
<keyword evidence="3 7" id="KW-0547">Nucleotide-binding</keyword>
<comment type="function">
    <text evidence="7">Catalyzes the specific phosphorylation of the 3-hydroxyl group of shikimic acid using ATP as a cosubstrate.</text>
</comment>
<dbReference type="KEGG" id="udi:ASNER_125"/>
<dbReference type="GO" id="GO:0008652">
    <property type="term" value="P:amino acid biosynthetic process"/>
    <property type="evidence" value="ECO:0007669"/>
    <property type="project" value="UniProtKB-KW"/>
</dbReference>
<dbReference type="GO" id="GO:0009423">
    <property type="term" value="P:chorismate biosynthetic process"/>
    <property type="evidence" value="ECO:0007669"/>
    <property type="project" value="UniProtKB-UniRule"/>
</dbReference>
<keyword evidence="4 7" id="KW-0418">Kinase</keyword>
<sequence>MYIILIGYMGSGKTTVGSLLSFSLVKKFYDLDDIIITWKNQDIHNIFVKNGENYFRKIETDVLQFLRSIKKKIVLSTGGGTPCFSNNIYFLNRLGITFYLHLSPEEIFKRIRYQKYKRPLISSLSDDKLLYFIHKHISNRIKYYNKSIYKLEIVNRFPEEIAFSIHKKLSIIYYNNGIIKPFK</sequence>
<reference evidence="8 9" key="1">
    <citation type="journal article" date="2013" name="Environ. Microbiol.">
        <title>The nutrient supplying capabilities of Uzinura, an endosymbiont of armoured scale insects.</title>
        <authorList>
            <person name="Sabree Z.L."/>
            <person name="Huang C.Y."/>
            <person name="Okusu A."/>
            <person name="Moran N.A."/>
            <person name="Normark B.B."/>
        </authorList>
    </citation>
    <scope>NUCLEOTIDE SEQUENCE [LARGE SCALE GENOMIC DNA]</scope>
    <source>
        <strain evidence="8 9">ASNER</strain>
    </source>
</reference>
<protein>
    <recommendedName>
        <fullName evidence="7">Shikimate kinase</fullName>
        <shortName evidence="7">SK</shortName>
        <ecNumber evidence="7">2.7.1.71</ecNumber>
    </recommendedName>
</protein>
<dbReference type="GO" id="GO:0005829">
    <property type="term" value="C:cytosol"/>
    <property type="evidence" value="ECO:0007669"/>
    <property type="project" value="TreeGrafter"/>
</dbReference>
<accession>L7VJL8</accession>
<dbReference type="EC" id="2.7.1.71" evidence="7"/>
<dbReference type="STRING" id="1133592.ASNER_125"/>
<evidence type="ECO:0000313" key="9">
    <source>
        <dbReference type="Proteomes" id="UP000011174"/>
    </source>
</evidence>
<keyword evidence="7" id="KW-0479">Metal-binding</keyword>
<dbReference type="HAMAP" id="MF_00109">
    <property type="entry name" value="Shikimate_kinase"/>
    <property type="match status" value="1"/>
</dbReference>
<dbReference type="GO" id="GO:0005524">
    <property type="term" value="F:ATP binding"/>
    <property type="evidence" value="ECO:0007669"/>
    <property type="project" value="UniProtKB-UniRule"/>
</dbReference>
<keyword evidence="9" id="KW-1185">Reference proteome</keyword>
<organism evidence="8 9">
    <name type="scientific">Candidatus Uzinura diaspidicola str. ASNER</name>
    <dbReference type="NCBI Taxonomy" id="1133592"/>
    <lineage>
        <taxon>Bacteria</taxon>
        <taxon>Pseudomonadati</taxon>
        <taxon>Bacteroidota</taxon>
        <taxon>Flavobacteriia</taxon>
        <taxon>Flavobacteriales</taxon>
        <taxon>Candidatus Uzinura</taxon>
    </lineage>
</organism>
<dbReference type="InterPro" id="IPR031322">
    <property type="entry name" value="Shikimate/glucono_kinase"/>
</dbReference>
<feature type="binding site" evidence="7">
    <location>
        <position position="79"/>
    </location>
    <ligand>
        <name>substrate</name>
    </ligand>
</feature>
<evidence type="ECO:0000256" key="6">
    <source>
        <dbReference type="ARBA" id="ARBA00023141"/>
    </source>
</evidence>
<comment type="catalytic activity">
    <reaction evidence="7">
        <text>shikimate + ATP = 3-phosphoshikimate + ADP + H(+)</text>
        <dbReference type="Rhea" id="RHEA:13121"/>
        <dbReference type="ChEBI" id="CHEBI:15378"/>
        <dbReference type="ChEBI" id="CHEBI:30616"/>
        <dbReference type="ChEBI" id="CHEBI:36208"/>
        <dbReference type="ChEBI" id="CHEBI:145989"/>
        <dbReference type="ChEBI" id="CHEBI:456216"/>
        <dbReference type="EC" id="2.7.1.71"/>
    </reaction>
</comment>
<dbReference type="InterPro" id="IPR000623">
    <property type="entry name" value="Shikimate_kinase/TSH1"/>
</dbReference>
<keyword evidence="7" id="KW-0963">Cytoplasm</keyword>
<feature type="binding site" evidence="7">
    <location>
        <position position="140"/>
    </location>
    <ligand>
        <name>substrate</name>
    </ligand>
</feature>
<comment type="subunit">
    <text evidence="7">Monomer.</text>
</comment>
<comment type="cofactor">
    <cofactor evidence="7">
        <name>Mg(2+)</name>
        <dbReference type="ChEBI" id="CHEBI:18420"/>
    </cofactor>
    <text evidence="7">Binds 1 Mg(2+) ion per subunit.</text>
</comment>
<dbReference type="PANTHER" id="PTHR21087">
    <property type="entry name" value="SHIKIMATE KINASE"/>
    <property type="match status" value="1"/>
</dbReference>
<feature type="binding site" evidence="7">
    <location>
        <begin position="10"/>
        <end position="15"/>
    </location>
    <ligand>
        <name>ATP</name>
        <dbReference type="ChEBI" id="CHEBI:30616"/>
    </ligand>
</feature>
<dbReference type="HOGENOM" id="CLU_057607_4_0_10"/>
<comment type="similarity">
    <text evidence="7">Belongs to the shikimate kinase family.</text>
</comment>
<evidence type="ECO:0000256" key="1">
    <source>
        <dbReference type="ARBA" id="ARBA00022605"/>
    </source>
</evidence>
<dbReference type="PANTHER" id="PTHR21087:SF16">
    <property type="entry name" value="SHIKIMATE KINASE 1, CHLOROPLASTIC"/>
    <property type="match status" value="1"/>
</dbReference>
<evidence type="ECO:0000256" key="3">
    <source>
        <dbReference type="ARBA" id="ARBA00022741"/>
    </source>
</evidence>